<dbReference type="PRINTS" id="PR00080">
    <property type="entry name" value="SDRFAMILY"/>
</dbReference>
<dbReference type="AlphaFoldDB" id="A0A6B1D312"/>
<gene>
    <name evidence="3" type="ORF">F4X14_03150</name>
</gene>
<dbReference type="InterPro" id="IPR020904">
    <property type="entry name" value="Sc_DH/Rdtase_CS"/>
</dbReference>
<dbReference type="PANTHER" id="PTHR42760:SF115">
    <property type="entry name" value="3-OXOACYL-[ACYL-CARRIER-PROTEIN] REDUCTASE FABG"/>
    <property type="match status" value="1"/>
</dbReference>
<dbReference type="SUPFAM" id="SSF51735">
    <property type="entry name" value="NAD(P)-binding Rossmann-fold domains"/>
    <property type="match status" value="1"/>
</dbReference>
<dbReference type="InterPro" id="IPR036291">
    <property type="entry name" value="NAD(P)-bd_dom_sf"/>
</dbReference>
<comment type="caution">
    <text evidence="3">The sequence shown here is derived from an EMBL/GenBank/DDBJ whole genome shotgun (WGS) entry which is preliminary data.</text>
</comment>
<dbReference type="InterPro" id="IPR002347">
    <property type="entry name" value="SDR_fam"/>
</dbReference>
<name>A0A6B1D312_9CHLR</name>
<dbReference type="EMBL" id="VXMH01000016">
    <property type="protein sequence ID" value="MYC93944.1"/>
    <property type="molecule type" value="Genomic_DNA"/>
</dbReference>
<dbReference type="PROSITE" id="PS00061">
    <property type="entry name" value="ADH_SHORT"/>
    <property type="match status" value="1"/>
</dbReference>
<keyword evidence="2" id="KW-0560">Oxidoreductase</keyword>
<dbReference type="PRINTS" id="PR00081">
    <property type="entry name" value="GDHRDH"/>
</dbReference>
<dbReference type="PANTHER" id="PTHR42760">
    <property type="entry name" value="SHORT-CHAIN DEHYDROGENASES/REDUCTASES FAMILY MEMBER"/>
    <property type="match status" value="1"/>
</dbReference>
<protein>
    <submittedName>
        <fullName evidence="3">SDR family oxidoreductase</fullName>
    </submittedName>
</protein>
<accession>A0A6B1D312</accession>
<proteinExistence type="inferred from homology"/>
<organism evidence="3">
    <name type="scientific">Caldilineaceae bacterium SB0661_bin_32</name>
    <dbReference type="NCBI Taxonomy" id="2605255"/>
    <lineage>
        <taxon>Bacteria</taxon>
        <taxon>Bacillati</taxon>
        <taxon>Chloroflexota</taxon>
        <taxon>Caldilineae</taxon>
        <taxon>Caldilineales</taxon>
        <taxon>Caldilineaceae</taxon>
    </lineage>
</organism>
<dbReference type="FunFam" id="3.40.50.720:FF:000084">
    <property type="entry name" value="Short-chain dehydrogenase reductase"/>
    <property type="match status" value="1"/>
</dbReference>
<dbReference type="Gene3D" id="3.40.50.720">
    <property type="entry name" value="NAD(P)-binding Rossmann-like Domain"/>
    <property type="match status" value="1"/>
</dbReference>
<sequence>MESGARRALITGGASGFGLGIAEAMLARGAQVAIGDIDRDRLQEAERGLDSDALLAIELDVTSPESAAAAVAACEARFGGLDTLVNSAGVIAFNPLEKISEAEWDFVLDVDLKGTFLCCQAAAALLCASGRGRIVNIGSDAAKVGFPLLAHYCAAKFGVVGLTKVLAGELAPRQVTVNCVCPVGVSGTGMGQEILDLKTAATGMQPQEILASTAADIPLQRNPTVQDIVNAVLFFISDEAAFLTGLALDVDGGMLSTIPVPGMEV</sequence>
<dbReference type="Pfam" id="PF13561">
    <property type="entry name" value="adh_short_C2"/>
    <property type="match status" value="1"/>
</dbReference>
<evidence type="ECO:0000256" key="1">
    <source>
        <dbReference type="ARBA" id="ARBA00006484"/>
    </source>
</evidence>
<evidence type="ECO:0000256" key="2">
    <source>
        <dbReference type="ARBA" id="ARBA00023002"/>
    </source>
</evidence>
<evidence type="ECO:0000313" key="3">
    <source>
        <dbReference type="EMBL" id="MYC93944.1"/>
    </source>
</evidence>
<reference evidence="3" key="1">
    <citation type="submission" date="2019-09" db="EMBL/GenBank/DDBJ databases">
        <title>Characterisation of the sponge microbiome using genome-centric metagenomics.</title>
        <authorList>
            <person name="Engelberts J.P."/>
            <person name="Robbins S.J."/>
            <person name="De Goeij J.M."/>
            <person name="Aranda M."/>
            <person name="Bell S.C."/>
            <person name="Webster N.S."/>
        </authorList>
    </citation>
    <scope>NUCLEOTIDE SEQUENCE</scope>
    <source>
        <strain evidence="3">SB0661_bin_32</strain>
    </source>
</reference>
<dbReference type="GO" id="GO:0016616">
    <property type="term" value="F:oxidoreductase activity, acting on the CH-OH group of donors, NAD or NADP as acceptor"/>
    <property type="evidence" value="ECO:0007669"/>
    <property type="project" value="TreeGrafter"/>
</dbReference>
<dbReference type="CDD" id="cd05233">
    <property type="entry name" value="SDR_c"/>
    <property type="match status" value="1"/>
</dbReference>
<comment type="similarity">
    <text evidence="1">Belongs to the short-chain dehydrogenases/reductases (SDR) family.</text>
</comment>